<evidence type="ECO:0000256" key="2">
    <source>
        <dbReference type="SAM" id="Phobius"/>
    </source>
</evidence>
<reference evidence="3 4" key="1">
    <citation type="journal article" date="2020" name="ISME J.">
        <title>Uncovering the hidden diversity of litter-decomposition mechanisms in mushroom-forming fungi.</title>
        <authorList>
            <person name="Floudas D."/>
            <person name="Bentzer J."/>
            <person name="Ahren D."/>
            <person name="Johansson T."/>
            <person name="Persson P."/>
            <person name="Tunlid A."/>
        </authorList>
    </citation>
    <scope>NUCLEOTIDE SEQUENCE [LARGE SCALE GENOMIC DNA]</scope>
    <source>
        <strain evidence="3 4">CBS 406.79</strain>
    </source>
</reference>
<organism evidence="3 4">
    <name type="scientific">Collybiopsis confluens</name>
    <dbReference type="NCBI Taxonomy" id="2823264"/>
    <lineage>
        <taxon>Eukaryota</taxon>
        <taxon>Fungi</taxon>
        <taxon>Dikarya</taxon>
        <taxon>Basidiomycota</taxon>
        <taxon>Agaricomycotina</taxon>
        <taxon>Agaricomycetes</taxon>
        <taxon>Agaricomycetidae</taxon>
        <taxon>Agaricales</taxon>
        <taxon>Marasmiineae</taxon>
        <taxon>Omphalotaceae</taxon>
        <taxon>Collybiopsis</taxon>
    </lineage>
</organism>
<sequence length="430" mass="46306">MQTITGSLNHVPTVPPPILPHSFPSTTTCGEHSFPTSYANNGTSHPSISPDSYPPYLSAGGGIYAPRLDPSCSPLPKRASSCVQLFFLSTVKHIKHQLLTKHIGTSCSPQSSIIPTYTEGNINWEWWERALCLFTIYKELRVAERQELELMNSFSNPTRIQNTGLGNTSLNSVATPNMYWILKYDQIYQRLQVEWTYIGMLLIGMAAVDASIFAVSPSSSSSPETAPLSSSLFPIDGYARSAVSMSTIATAFGLTCVIYFLLNYGWIDLETFLTRARSSSSSATLTSSASPASSSYTSSPSPSITSEPSLIASSSLSTASTPPFLQSTPTYDLRSSQSWGYFALSARIPAVCTLFSVLFLVAFLLIVACAAAPPAGLWSLAIVVVFGMGIRYIVRLGRILGRSFTFVVSGVILHLSKRRKGGTPVSPAGG</sequence>
<proteinExistence type="predicted"/>
<keyword evidence="4" id="KW-1185">Reference proteome</keyword>
<dbReference type="AlphaFoldDB" id="A0A8H5H3M2"/>
<name>A0A8H5H3M2_9AGAR</name>
<protein>
    <submittedName>
        <fullName evidence="3">Uncharacterized protein</fullName>
    </submittedName>
</protein>
<evidence type="ECO:0000313" key="4">
    <source>
        <dbReference type="Proteomes" id="UP000518752"/>
    </source>
</evidence>
<dbReference type="EMBL" id="JAACJN010000092">
    <property type="protein sequence ID" value="KAF5376158.1"/>
    <property type="molecule type" value="Genomic_DNA"/>
</dbReference>
<keyword evidence="2" id="KW-1133">Transmembrane helix</keyword>
<feature type="region of interest" description="Disordered" evidence="1">
    <location>
        <begin position="283"/>
        <end position="302"/>
    </location>
</feature>
<keyword evidence="2" id="KW-0472">Membrane</keyword>
<feature type="transmembrane region" description="Helical" evidence="2">
    <location>
        <begin position="195"/>
        <end position="216"/>
    </location>
</feature>
<comment type="caution">
    <text evidence="3">The sequence shown here is derived from an EMBL/GenBank/DDBJ whole genome shotgun (WGS) entry which is preliminary data.</text>
</comment>
<dbReference type="Proteomes" id="UP000518752">
    <property type="component" value="Unassembled WGS sequence"/>
</dbReference>
<feature type="transmembrane region" description="Helical" evidence="2">
    <location>
        <begin position="348"/>
        <end position="368"/>
    </location>
</feature>
<evidence type="ECO:0000256" key="1">
    <source>
        <dbReference type="SAM" id="MobiDB-lite"/>
    </source>
</evidence>
<accession>A0A8H5H3M2</accession>
<evidence type="ECO:0000313" key="3">
    <source>
        <dbReference type="EMBL" id="KAF5376158.1"/>
    </source>
</evidence>
<feature type="transmembrane region" description="Helical" evidence="2">
    <location>
        <begin position="237"/>
        <end position="262"/>
    </location>
</feature>
<dbReference type="OrthoDB" id="2642524at2759"/>
<feature type="transmembrane region" description="Helical" evidence="2">
    <location>
        <begin position="375"/>
        <end position="393"/>
    </location>
</feature>
<gene>
    <name evidence="3" type="ORF">D9757_009315</name>
</gene>
<keyword evidence="2" id="KW-0812">Transmembrane</keyword>